<dbReference type="PROSITE" id="PS51257">
    <property type="entry name" value="PROKAR_LIPOPROTEIN"/>
    <property type="match status" value="1"/>
</dbReference>
<dbReference type="EMBL" id="CBSY010000164">
    <property type="protein sequence ID" value="CDH20124.1"/>
    <property type="molecule type" value="Genomic_DNA"/>
</dbReference>
<reference evidence="1" key="1">
    <citation type="submission" date="2013-07" db="EMBL/GenBank/DDBJ databases">
        <title>Sub-species coevolution in mutualistic symbiosis.</title>
        <authorList>
            <person name="Murfin K."/>
            <person name="Klassen J."/>
            <person name="Lee M."/>
            <person name="Forst S."/>
            <person name="Stock P."/>
            <person name="Goodrich-Blair H."/>
        </authorList>
    </citation>
    <scope>NUCLEOTIDE SEQUENCE [LARGE SCALE GENOMIC DNA]</scope>
    <source>
        <strain evidence="1">Kraussei Quebec</strain>
    </source>
</reference>
<dbReference type="OrthoDB" id="6445715at2"/>
<name>A0A077PK61_XENBV</name>
<accession>A0A077PK61</accession>
<sequence length="122" mass="14051">MIRLITLLFSILVTGCISKQNQPTLDYKVNNNIFHLAQSCIEKFSQKKENQTIFIKVKDNSDCSYSFDNFLRENIGKTVTVFFNGNLVFKNTRIMTPIITGNGFYQAVESKNMFDELVDSFN</sequence>
<dbReference type="Proteomes" id="UP000028500">
    <property type="component" value="Unassembled WGS sequence"/>
</dbReference>
<dbReference type="AlphaFoldDB" id="A0A077PK61"/>
<gene>
    <name evidence="1" type="ORF">XBKQ1_2460002</name>
</gene>
<proteinExistence type="predicted"/>
<dbReference type="HOGENOM" id="CLU_1979467_0_0_6"/>
<dbReference type="RefSeq" id="WP_080717963.1">
    <property type="nucleotide sequence ID" value="NZ_CAWLZI010000230.1"/>
</dbReference>
<keyword evidence="2" id="KW-1185">Reference proteome</keyword>
<organism evidence="1 2">
    <name type="scientific">Xenorhabdus bovienii str. kraussei Quebec</name>
    <dbReference type="NCBI Taxonomy" id="1398203"/>
    <lineage>
        <taxon>Bacteria</taxon>
        <taxon>Pseudomonadati</taxon>
        <taxon>Pseudomonadota</taxon>
        <taxon>Gammaproteobacteria</taxon>
        <taxon>Enterobacterales</taxon>
        <taxon>Morganellaceae</taxon>
        <taxon>Xenorhabdus</taxon>
    </lineage>
</organism>
<evidence type="ECO:0008006" key="3">
    <source>
        <dbReference type="Google" id="ProtNLM"/>
    </source>
</evidence>
<comment type="caution">
    <text evidence="1">The sequence shown here is derived from an EMBL/GenBank/DDBJ whole genome shotgun (WGS) entry which is preliminary data.</text>
</comment>
<evidence type="ECO:0000313" key="2">
    <source>
        <dbReference type="Proteomes" id="UP000028500"/>
    </source>
</evidence>
<protein>
    <recommendedName>
        <fullName evidence="3">Lipoprotein</fullName>
    </recommendedName>
</protein>
<evidence type="ECO:0000313" key="1">
    <source>
        <dbReference type="EMBL" id="CDH20124.1"/>
    </source>
</evidence>